<comment type="cofactor">
    <cofactor evidence="9">
        <name>Mg(2+)</name>
        <dbReference type="ChEBI" id="CHEBI:18420"/>
    </cofactor>
    <cofactor evidence="9">
        <name>Mn(2+)</name>
        <dbReference type="ChEBI" id="CHEBI:29035"/>
    </cofactor>
    <text evidence="9">Mg(2+). Can also accept Mn(2+).</text>
</comment>
<sequence>MTDSLPEVEVEMEVGTEAEALPGVKAVKDATLVMNAGSSSLKFAVYANESDGPRMRLRGKISGIGTHPSISAHDADGQPLQPDQLMAVWPEADHEALIPPLLDWLEHHEEDMTITCAGHRVVHGGRRHRGPARVTPALLEELETLIALAPLHQPHNLAAIRCLTATAPHLTQIACFDTSFHRTQDPLAQQFALPRHLTDSGVLRYGFHGLSYEYIASQLPHCLGAAAEGAVIAAHLGNGASLCAMRERRSVATSMGFTALEGLMMGQRCGSLDPGVVLYLLESLGMSIQDVSQLLYEQSGLLGVSGISNDMAELEAHAAPEARTAIALFCYRAANEIAALATALGGLDSIVFTAGIGENSSRVRQLIISRLGWLGARLDADANARHERKISSDESRIGIYIIATDEEIVIAQEAHDRVHLCPGV</sequence>
<keyword evidence="12" id="KW-1185">Reference proteome</keyword>
<organism evidence="11 12">
    <name type="scientific">Cobetia marina</name>
    <name type="common">Deleya marina</name>
    <dbReference type="NCBI Taxonomy" id="28258"/>
    <lineage>
        <taxon>Bacteria</taxon>
        <taxon>Pseudomonadati</taxon>
        <taxon>Pseudomonadota</taxon>
        <taxon>Gammaproteobacteria</taxon>
        <taxon>Oceanospirillales</taxon>
        <taxon>Halomonadaceae</taxon>
        <taxon>Cobetia</taxon>
    </lineage>
</organism>
<evidence type="ECO:0000313" key="11">
    <source>
        <dbReference type="EMBL" id="MEL0615207.1"/>
    </source>
</evidence>
<feature type="site" description="Transition state stabilizer" evidence="9">
    <location>
        <position position="208"/>
    </location>
</feature>
<dbReference type="PANTHER" id="PTHR21060">
    <property type="entry name" value="ACETATE KINASE"/>
    <property type="match status" value="1"/>
</dbReference>
<evidence type="ECO:0000256" key="6">
    <source>
        <dbReference type="ARBA" id="ARBA00022777"/>
    </source>
</evidence>
<evidence type="ECO:0000256" key="10">
    <source>
        <dbReference type="RuleBase" id="RU003835"/>
    </source>
</evidence>
<comment type="caution">
    <text evidence="11">The sequence shown here is derived from an EMBL/GenBank/DDBJ whole genome shotgun (WGS) entry which is preliminary data.</text>
</comment>
<keyword evidence="3 9" id="KW-0808">Transferase</keyword>
<keyword evidence="6 9" id="KW-0418">Kinase</keyword>
<dbReference type="Proteomes" id="UP001378242">
    <property type="component" value="Unassembled WGS sequence"/>
</dbReference>
<feature type="binding site" evidence="9">
    <location>
        <position position="42"/>
    </location>
    <ligand>
        <name>ATP</name>
        <dbReference type="ChEBI" id="CHEBI:30616"/>
    </ligand>
</feature>
<evidence type="ECO:0000256" key="1">
    <source>
        <dbReference type="ARBA" id="ARBA00008748"/>
    </source>
</evidence>
<dbReference type="SUPFAM" id="SSF53067">
    <property type="entry name" value="Actin-like ATPase domain"/>
    <property type="match status" value="2"/>
</dbReference>
<evidence type="ECO:0000256" key="5">
    <source>
        <dbReference type="ARBA" id="ARBA00022741"/>
    </source>
</evidence>
<evidence type="ECO:0000256" key="2">
    <source>
        <dbReference type="ARBA" id="ARBA00022490"/>
    </source>
</evidence>
<feature type="site" description="Transition state stabilizer" evidence="9">
    <location>
        <position position="268"/>
    </location>
</feature>
<evidence type="ECO:0000256" key="9">
    <source>
        <dbReference type="HAMAP-Rule" id="MF_00020"/>
    </source>
</evidence>
<reference evidence="11 12" key="1">
    <citation type="submission" date="2024-02" db="EMBL/GenBank/DDBJ databases">
        <title>Bacteria isolated from the canopy kelp, Nereocystis luetkeana.</title>
        <authorList>
            <person name="Pfister C.A."/>
            <person name="Younker I.T."/>
            <person name="Light S.H."/>
        </authorList>
    </citation>
    <scope>NUCLEOTIDE SEQUENCE [LARGE SCALE GENOMIC DNA]</scope>
    <source>
        <strain evidence="11 12">TI.5.07</strain>
    </source>
</reference>
<evidence type="ECO:0000256" key="4">
    <source>
        <dbReference type="ARBA" id="ARBA00022723"/>
    </source>
</evidence>
<dbReference type="PANTHER" id="PTHR21060:SF21">
    <property type="entry name" value="ACETATE KINASE"/>
    <property type="match status" value="1"/>
</dbReference>
<feature type="binding site" evidence="9">
    <location>
        <begin position="235"/>
        <end position="239"/>
    </location>
    <ligand>
        <name>ATP</name>
        <dbReference type="ChEBI" id="CHEBI:30616"/>
    </ligand>
</feature>
<dbReference type="EMBL" id="JBAKAP010000001">
    <property type="protein sequence ID" value="MEL0615207.1"/>
    <property type="molecule type" value="Genomic_DNA"/>
</dbReference>
<proteinExistence type="inferred from homology"/>
<keyword evidence="7 9" id="KW-0067">ATP-binding</keyword>
<comment type="caution">
    <text evidence="9">Lacks conserved residue(s) required for the propagation of feature annotation.</text>
</comment>
<comment type="function">
    <text evidence="9">Catalyzes the formation of acetyl phosphate from acetate and ATP. Can also catalyze the reverse reaction.</text>
</comment>
<comment type="subunit">
    <text evidence="9">Homodimer.</text>
</comment>
<dbReference type="PIRSF" id="PIRSF000722">
    <property type="entry name" value="Acetate_prop_kin"/>
    <property type="match status" value="1"/>
</dbReference>
<dbReference type="Gene3D" id="3.30.420.40">
    <property type="match status" value="2"/>
</dbReference>
<dbReference type="HAMAP" id="MF_00020">
    <property type="entry name" value="Acetate_kinase"/>
    <property type="match status" value="1"/>
</dbReference>
<feature type="active site" description="Proton donor/acceptor" evidence="9">
    <location>
        <position position="177"/>
    </location>
</feature>
<dbReference type="InterPro" id="IPR043129">
    <property type="entry name" value="ATPase_NBD"/>
</dbReference>
<comment type="subcellular location">
    <subcellularLocation>
        <location evidence="9">Cytoplasm</location>
    </subcellularLocation>
</comment>
<dbReference type="GO" id="GO:0008776">
    <property type="term" value="F:acetate kinase activity"/>
    <property type="evidence" value="ECO:0007669"/>
    <property type="project" value="UniProtKB-EC"/>
</dbReference>
<evidence type="ECO:0000256" key="7">
    <source>
        <dbReference type="ARBA" id="ARBA00022840"/>
    </source>
</evidence>
<keyword evidence="4 9" id="KW-0479">Metal-binding</keyword>
<dbReference type="RefSeq" id="WP_341541537.1">
    <property type="nucleotide sequence ID" value="NZ_JBAKAP010000001.1"/>
</dbReference>
<comment type="catalytic activity">
    <reaction evidence="9">
        <text>acetate + ATP = acetyl phosphate + ADP</text>
        <dbReference type="Rhea" id="RHEA:11352"/>
        <dbReference type="ChEBI" id="CHEBI:22191"/>
        <dbReference type="ChEBI" id="CHEBI:30089"/>
        <dbReference type="ChEBI" id="CHEBI:30616"/>
        <dbReference type="ChEBI" id="CHEBI:456216"/>
        <dbReference type="EC" id="2.7.2.1"/>
    </reaction>
</comment>
<comment type="pathway">
    <text evidence="9">Metabolic intermediate biosynthesis; acetyl-CoA biosynthesis; acetyl-CoA from acetate: step 1/2.</text>
</comment>
<dbReference type="InterPro" id="IPR000890">
    <property type="entry name" value="Aliphatic_acid_kin_short-chain"/>
</dbReference>
<comment type="similarity">
    <text evidence="1 9 10">Belongs to the acetokinase family.</text>
</comment>
<dbReference type="NCBIfam" id="TIGR00016">
    <property type="entry name" value="ackA"/>
    <property type="match status" value="1"/>
</dbReference>
<evidence type="ECO:0000256" key="8">
    <source>
        <dbReference type="ARBA" id="ARBA00022842"/>
    </source>
</evidence>
<dbReference type="InterPro" id="IPR004372">
    <property type="entry name" value="Ac/propionate_kinase"/>
</dbReference>
<gene>
    <name evidence="9" type="primary">ackA</name>
    <name evidence="11" type="ORF">V6243_00080</name>
</gene>
<feature type="binding site" evidence="9">
    <location>
        <position position="406"/>
    </location>
    <ligand>
        <name>Mg(2+)</name>
        <dbReference type="ChEBI" id="CHEBI:18420"/>
    </ligand>
</feature>
<dbReference type="Pfam" id="PF00871">
    <property type="entry name" value="Acetate_kinase"/>
    <property type="match status" value="1"/>
</dbReference>
<evidence type="ECO:0000313" key="12">
    <source>
        <dbReference type="Proteomes" id="UP001378242"/>
    </source>
</evidence>
<dbReference type="InterPro" id="IPR023865">
    <property type="entry name" value="Aliphatic_acid_kinase_CS"/>
</dbReference>
<name>A0ABU9GDZ2_COBMA</name>
<feature type="binding site" evidence="9">
    <location>
        <begin position="355"/>
        <end position="359"/>
    </location>
    <ligand>
        <name>ATP</name>
        <dbReference type="ChEBI" id="CHEBI:30616"/>
    </ligand>
</feature>
<dbReference type="PRINTS" id="PR00471">
    <property type="entry name" value="ACETATEKNASE"/>
</dbReference>
<feature type="binding site" evidence="9">
    <location>
        <position position="120"/>
    </location>
    <ligand>
        <name>substrate</name>
    </ligand>
</feature>
<dbReference type="EC" id="2.7.2.1" evidence="9"/>
<evidence type="ECO:0000256" key="3">
    <source>
        <dbReference type="ARBA" id="ARBA00022679"/>
    </source>
</evidence>
<accession>A0ABU9GDZ2</accession>
<protein>
    <recommendedName>
        <fullName evidence="9">Acetate kinase</fullName>
        <ecNumber evidence="9">2.7.2.1</ecNumber>
    </recommendedName>
    <alternativeName>
        <fullName evidence="9">Acetokinase</fullName>
    </alternativeName>
</protein>
<dbReference type="PROSITE" id="PS01075">
    <property type="entry name" value="ACETATE_KINASE_1"/>
    <property type="match status" value="1"/>
</dbReference>
<feature type="binding site" evidence="9">
    <location>
        <position position="35"/>
    </location>
    <ligand>
        <name>Mg(2+)</name>
        <dbReference type="ChEBI" id="CHEBI:18420"/>
    </ligand>
</feature>
<keyword evidence="8 9" id="KW-0460">Magnesium</keyword>
<keyword evidence="5 9" id="KW-0547">Nucleotide-binding</keyword>
<keyword evidence="2 9" id="KW-0963">Cytoplasm</keyword>